<dbReference type="InterPro" id="IPR039422">
    <property type="entry name" value="MarR/SlyA-like"/>
</dbReference>
<gene>
    <name evidence="3" type="ORF">J2S08_003102</name>
</gene>
<dbReference type="EMBL" id="JAUSTT010000020">
    <property type="protein sequence ID" value="MDQ0177223.1"/>
    <property type="molecule type" value="Genomic_DNA"/>
</dbReference>
<dbReference type="Gene3D" id="1.10.10.10">
    <property type="entry name" value="Winged helix-like DNA-binding domain superfamily/Winged helix DNA-binding domain"/>
    <property type="match status" value="1"/>
</dbReference>
<dbReference type="PROSITE" id="PS50995">
    <property type="entry name" value="HTH_MARR_2"/>
    <property type="match status" value="1"/>
</dbReference>
<dbReference type="InterPro" id="IPR000835">
    <property type="entry name" value="HTH_MarR-typ"/>
</dbReference>
<name>A0ABT9WV92_9BACI</name>
<dbReference type="PRINTS" id="PR00598">
    <property type="entry name" value="HTHMARR"/>
</dbReference>
<dbReference type="SMART" id="SM00347">
    <property type="entry name" value="HTH_MARR"/>
    <property type="match status" value="1"/>
</dbReference>
<keyword evidence="4" id="KW-1185">Reference proteome</keyword>
<protein>
    <submittedName>
        <fullName evidence="3">DNA-binding MarR family transcriptional regulator</fullName>
    </submittedName>
</protein>
<dbReference type="SUPFAM" id="SSF46785">
    <property type="entry name" value="Winged helix' DNA-binding domain"/>
    <property type="match status" value="1"/>
</dbReference>
<dbReference type="PANTHER" id="PTHR33164:SF43">
    <property type="entry name" value="HTH-TYPE TRANSCRIPTIONAL REPRESSOR YETL"/>
    <property type="match status" value="1"/>
</dbReference>
<dbReference type="RefSeq" id="WP_307231038.1">
    <property type="nucleotide sequence ID" value="NZ_JAUSTT010000020.1"/>
</dbReference>
<evidence type="ECO:0000313" key="4">
    <source>
        <dbReference type="Proteomes" id="UP001223586"/>
    </source>
</evidence>
<proteinExistence type="predicted"/>
<keyword evidence="1 3" id="KW-0238">DNA-binding</keyword>
<evidence type="ECO:0000313" key="3">
    <source>
        <dbReference type="EMBL" id="MDQ0177223.1"/>
    </source>
</evidence>
<organism evidence="3 4">
    <name type="scientific">Bacillus chungangensis</name>
    <dbReference type="NCBI Taxonomy" id="587633"/>
    <lineage>
        <taxon>Bacteria</taxon>
        <taxon>Bacillati</taxon>
        <taxon>Bacillota</taxon>
        <taxon>Bacilli</taxon>
        <taxon>Bacillales</taxon>
        <taxon>Bacillaceae</taxon>
        <taxon>Bacillus</taxon>
    </lineage>
</organism>
<dbReference type="Proteomes" id="UP001223586">
    <property type="component" value="Unassembled WGS sequence"/>
</dbReference>
<sequence length="141" mass="16068">MNDLFNELQRTFQTLIRKTGEEWKKSMPKGIAHSHAHILWLLKKNGSMKVSELAEHLSITPGGITGLSDKLIALGYVERQRSKEDRRVVLLSITDAGLEILSSLREHNNQLTKKFFEGLSEEDALRLMGLLKQVIMNIEEN</sequence>
<reference evidence="3 4" key="1">
    <citation type="submission" date="2023-07" db="EMBL/GenBank/DDBJ databases">
        <title>Genomic Encyclopedia of Type Strains, Phase IV (KMG-IV): sequencing the most valuable type-strain genomes for metagenomic binning, comparative biology and taxonomic classification.</title>
        <authorList>
            <person name="Goeker M."/>
        </authorList>
    </citation>
    <scope>NUCLEOTIDE SEQUENCE [LARGE SCALE GENOMIC DNA]</scope>
    <source>
        <strain evidence="3 4">DSM 23837</strain>
    </source>
</reference>
<feature type="domain" description="HTH marR-type" evidence="2">
    <location>
        <begin position="1"/>
        <end position="136"/>
    </location>
</feature>
<dbReference type="InterPro" id="IPR036388">
    <property type="entry name" value="WH-like_DNA-bd_sf"/>
</dbReference>
<dbReference type="GO" id="GO:0003677">
    <property type="term" value="F:DNA binding"/>
    <property type="evidence" value="ECO:0007669"/>
    <property type="project" value="UniProtKB-KW"/>
</dbReference>
<evidence type="ECO:0000256" key="1">
    <source>
        <dbReference type="ARBA" id="ARBA00023125"/>
    </source>
</evidence>
<evidence type="ECO:0000259" key="2">
    <source>
        <dbReference type="PROSITE" id="PS50995"/>
    </source>
</evidence>
<accession>A0ABT9WV92</accession>
<comment type="caution">
    <text evidence="3">The sequence shown here is derived from an EMBL/GenBank/DDBJ whole genome shotgun (WGS) entry which is preliminary data.</text>
</comment>
<dbReference type="Pfam" id="PF01047">
    <property type="entry name" value="MarR"/>
    <property type="match status" value="1"/>
</dbReference>
<dbReference type="PANTHER" id="PTHR33164">
    <property type="entry name" value="TRANSCRIPTIONAL REGULATOR, MARR FAMILY"/>
    <property type="match status" value="1"/>
</dbReference>
<dbReference type="InterPro" id="IPR036390">
    <property type="entry name" value="WH_DNA-bd_sf"/>
</dbReference>